<keyword evidence="1" id="KW-0677">Repeat</keyword>
<gene>
    <name evidence="3" type="ORF">SH1V18_11260</name>
</gene>
<dbReference type="RefSeq" id="WP_281813157.1">
    <property type="nucleotide sequence ID" value="NZ_BRLB01000001.1"/>
</dbReference>
<evidence type="ECO:0000313" key="3">
    <source>
        <dbReference type="EMBL" id="GKX28646.1"/>
    </source>
</evidence>
<dbReference type="InterPro" id="IPR001119">
    <property type="entry name" value="SLH_dom"/>
</dbReference>
<comment type="caution">
    <text evidence="3">The sequence shown here is derived from an EMBL/GenBank/DDBJ whole genome shotgun (WGS) entry which is preliminary data.</text>
</comment>
<keyword evidence="4" id="KW-1185">Reference proteome</keyword>
<protein>
    <recommendedName>
        <fullName evidence="2">SLH domain-containing protein</fullName>
    </recommendedName>
</protein>
<proteinExistence type="predicted"/>
<feature type="domain" description="SLH" evidence="2">
    <location>
        <begin position="166"/>
        <end position="242"/>
    </location>
</feature>
<dbReference type="Pfam" id="PF00395">
    <property type="entry name" value="SLH"/>
    <property type="match status" value="1"/>
</dbReference>
<name>A0A9W5Y9Z1_9FIRM</name>
<dbReference type="PROSITE" id="PS51272">
    <property type="entry name" value="SLH"/>
    <property type="match status" value="2"/>
</dbReference>
<accession>A0A9W5Y9Z1</accession>
<evidence type="ECO:0000313" key="4">
    <source>
        <dbReference type="Proteomes" id="UP001144256"/>
    </source>
</evidence>
<dbReference type="Proteomes" id="UP001144256">
    <property type="component" value="Unassembled WGS sequence"/>
</dbReference>
<sequence length="392" mass="44591">MKKIIAIIMVVSIFISGINVNAKSYQQQPSDWAAEGVNQAIADGLVPEEIQCDYDKPITRREFATLMVTAIFTSFNEYNEGYEEITKLGWEFRTLTLDNFLEKVESDIKFTDTDDKYIDIASRLGIVNGLGDGTFKPDNYITRAEAAVMFTNYTQVIDGGNPVRGAREIEDFYLVPDWAKDAVSMAYSNEYLKGTRDVIYGMNTLDIKQKTIFNPLDNITREQAILVVSRLQSYHILEALILEGLVRICMDNLFGGFFVTDNTVCIKSNSYNNKYSGMNMVIRPGTAMEKFKYKYPSSQLSDCLLGPAATNMALNKIEYIQNFVDGKHTIYDFEIITVEHNPSKEYFSIVRHNMSFGYIIGGTSTTEYFDDKMNRKPVKLLEIREGNNNLKK</sequence>
<feature type="domain" description="SLH" evidence="2">
    <location>
        <begin position="101"/>
        <end position="164"/>
    </location>
</feature>
<dbReference type="AlphaFoldDB" id="A0A9W5Y9Z1"/>
<dbReference type="EMBL" id="BRLB01000001">
    <property type="protein sequence ID" value="GKX28646.1"/>
    <property type="molecule type" value="Genomic_DNA"/>
</dbReference>
<organism evidence="3 4">
    <name type="scientific">Vallitalea longa</name>
    <dbReference type="NCBI Taxonomy" id="2936439"/>
    <lineage>
        <taxon>Bacteria</taxon>
        <taxon>Bacillati</taxon>
        <taxon>Bacillota</taxon>
        <taxon>Clostridia</taxon>
        <taxon>Lachnospirales</taxon>
        <taxon>Vallitaleaceae</taxon>
        <taxon>Vallitalea</taxon>
    </lineage>
</organism>
<reference evidence="3" key="1">
    <citation type="submission" date="2022-06" db="EMBL/GenBank/DDBJ databases">
        <title>Vallitalea longa sp. nov., an anaerobic bacterium isolated from marine sediment.</title>
        <authorList>
            <person name="Hirano S."/>
            <person name="Terahara T."/>
            <person name="Mori K."/>
            <person name="Hamada M."/>
            <person name="Matsumoto R."/>
            <person name="Kobayashi T."/>
        </authorList>
    </citation>
    <scope>NUCLEOTIDE SEQUENCE</scope>
    <source>
        <strain evidence="3">SH18-1</strain>
    </source>
</reference>
<evidence type="ECO:0000259" key="2">
    <source>
        <dbReference type="PROSITE" id="PS51272"/>
    </source>
</evidence>
<evidence type="ECO:0000256" key="1">
    <source>
        <dbReference type="ARBA" id="ARBA00022737"/>
    </source>
</evidence>